<dbReference type="RefSeq" id="XP_064853336.1">
    <property type="nucleotide sequence ID" value="XM_064997264.1"/>
</dbReference>
<protein>
    <submittedName>
        <fullName evidence="3">Uncharacterized protein</fullName>
    </submittedName>
</protein>
<dbReference type="AlphaFoldDB" id="A0AAV5QN40"/>
<name>A0AAV5QN40_9ASCO</name>
<evidence type="ECO:0000313" key="4">
    <source>
        <dbReference type="Proteomes" id="UP001360560"/>
    </source>
</evidence>
<keyword evidence="2" id="KW-0472">Membrane</keyword>
<evidence type="ECO:0000256" key="2">
    <source>
        <dbReference type="SAM" id="Phobius"/>
    </source>
</evidence>
<proteinExistence type="predicted"/>
<feature type="compositionally biased region" description="Low complexity" evidence="1">
    <location>
        <begin position="741"/>
        <end position="755"/>
    </location>
</feature>
<gene>
    <name evidence="3" type="ORF">DASC09_036650</name>
</gene>
<accession>A0AAV5QN40</accession>
<feature type="compositionally biased region" description="Polar residues" evidence="1">
    <location>
        <begin position="756"/>
        <end position="770"/>
    </location>
</feature>
<keyword evidence="4" id="KW-1185">Reference proteome</keyword>
<reference evidence="3 4" key="1">
    <citation type="journal article" date="2023" name="Elife">
        <title>Identification of key yeast species and microbe-microbe interactions impacting larval growth of Drosophila in the wild.</title>
        <authorList>
            <person name="Mure A."/>
            <person name="Sugiura Y."/>
            <person name="Maeda R."/>
            <person name="Honda K."/>
            <person name="Sakurai N."/>
            <person name="Takahashi Y."/>
            <person name="Watada M."/>
            <person name="Katoh T."/>
            <person name="Gotoh A."/>
            <person name="Gotoh Y."/>
            <person name="Taniguchi I."/>
            <person name="Nakamura K."/>
            <person name="Hayashi T."/>
            <person name="Katayama T."/>
            <person name="Uemura T."/>
            <person name="Hattori Y."/>
        </authorList>
    </citation>
    <scope>NUCLEOTIDE SEQUENCE [LARGE SCALE GENOMIC DNA]</scope>
    <source>
        <strain evidence="3 4">SC-9</strain>
    </source>
</reference>
<dbReference type="Proteomes" id="UP001360560">
    <property type="component" value="Unassembled WGS sequence"/>
</dbReference>
<feature type="region of interest" description="Disordered" evidence="1">
    <location>
        <begin position="682"/>
        <end position="773"/>
    </location>
</feature>
<feature type="region of interest" description="Disordered" evidence="1">
    <location>
        <begin position="362"/>
        <end position="384"/>
    </location>
</feature>
<organism evidence="3 4">
    <name type="scientific">Saccharomycopsis crataegensis</name>
    <dbReference type="NCBI Taxonomy" id="43959"/>
    <lineage>
        <taxon>Eukaryota</taxon>
        <taxon>Fungi</taxon>
        <taxon>Dikarya</taxon>
        <taxon>Ascomycota</taxon>
        <taxon>Saccharomycotina</taxon>
        <taxon>Saccharomycetes</taxon>
        <taxon>Saccharomycopsidaceae</taxon>
        <taxon>Saccharomycopsis</taxon>
    </lineage>
</organism>
<feature type="compositionally biased region" description="Polar residues" evidence="1">
    <location>
        <begin position="729"/>
        <end position="740"/>
    </location>
</feature>
<evidence type="ECO:0000313" key="3">
    <source>
        <dbReference type="EMBL" id="GMM36340.1"/>
    </source>
</evidence>
<dbReference type="EMBL" id="BTFZ01000011">
    <property type="protein sequence ID" value="GMM36340.1"/>
    <property type="molecule type" value="Genomic_DNA"/>
</dbReference>
<feature type="transmembrane region" description="Helical" evidence="2">
    <location>
        <begin position="309"/>
        <end position="332"/>
    </location>
</feature>
<comment type="caution">
    <text evidence="3">The sequence shown here is derived from an EMBL/GenBank/DDBJ whole genome shotgun (WGS) entry which is preliminary data.</text>
</comment>
<sequence length="920" mass="103368">MNIVKAVEQTAVSSLFPALISLKVVNSNDRTLLRSWIKWLTIFLLIKSLEDSFILHRLPSPPKVAMVLFKVWIFNPLSQNYILIFNQFVQSSLSTQDQIEQKIPGPRKQIIKKKYNSNKLIFENQLEWFLELTHSILLKFGNAMFGFDNSRLRFHQRLIKNTIPIIYSFFENYYQILKSTKSEIEHLDRKYRKKLQQSFKGSIDTTCSKGEEEAINSFFSDLNTYDTSKKSKEKGKRTKSKRLLKQLNKISTNNGNSANVSQLKDSSGFDKANASVGSIIGNDSKPLEKNLYVEYLVRNFKERTNLSSLLNILLSVISFILSFTVNFFLLLFMKLTGRLNSKGQPKTGKKVSFVERAFSFSSLKGSKEPPSPKSKNENPSTLNIPKINLIPPTPQLFEVSDLSAVGPLPKIRRQHSKSVGAESTYSIAGLLSGKKDTACDANRRNSFKEFLKNPNRNNFSTLTRLGSSRNNSFEKFSESSFDKSIIVGRSRSNSHRMNNSLLAPASKVSTIEESSILDDTVDKDLFSKSLNDISATNRPPTAAFYNNNQYPTLLPLNTSSNISLVHDGDFLGSSEKEIVSSPVSLDSTDNNTPVGTLVADPFTAILNDKSEMYKIRDGYISSTLKNGTSEKRKSFMLFKKSHNDVPGIDFSLAKSSIDATRSSTDSRRDRKERNSIIELIKGTGLRSLSPNPPEIGKIDDKVSDGEANSKTKQQNDMNIDAYNKLVGRSLSSDSPNTPYISTKSSPESSTPKKSSNQSLHLSGASTTDNVLRTPPKLNFEEASKGINHKSHDRQQSNSSVGVKFIHSFTPNLKKIENMAGEISLDSESIDYLSYQHEHNPSHFQYSRSPLYIDQNDEVAGTIEMKNSISKRNSLKNKFKRLSNGKSKRSSIDSSREKNSHTIFKNKRNSVSSFVEEPCTY</sequence>
<feature type="compositionally biased region" description="Basic and acidic residues" evidence="1">
    <location>
        <begin position="696"/>
        <end position="709"/>
    </location>
</feature>
<feature type="compositionally biased region" description="Basic and acidic residues" evidence="1">
    <location>
        <begin position="889"/>
        <end position="899"/>
    </location>
</feature>
<keyword evidence="2" id="KW-0812">Transmembrane</keyword>
<dbReference type="GeneID" id="90074315"/>
<feature type="region of interest" description="Disordered" evidence="1">
    <location>
        <begin position="880"/>
        <end position="900"/>
    </location>
</feature>
<evidence type="ECO:0000256" key="1">
    <source>
        <dbReference type="SAM" id="MobiDB-lite"/>
    </source>
</evidence>
<keyword evidence="2" id="KW-1133">Transmembrane helix</keyword>